<keyword evidence="9" id="KW-0472">Membrane</keyword>
<reference evidence="13" key="1">
    <citation type="submission" date="2017-05" db="EMBL/GenBank/DDBJ databases">
        <title>Complete and WGS of Bordetella genogroups.</title>
        <authorList>
            <person name="Spilker T."/>
            <person name="Lipuma J."/>
        </authorList>
    </citation>
    <scope>NUCLEOTIDE SEQUENCE [LARGE SCALE GENOMIC DNA]</scope>
    <source>
        <strain evidence="13">AU8856</strain>
    </source>
</reference>
<dbReference type="PRINTS" id="PR00344">
    <property type="entry name" value="BCTRLSENSOR"/>
</dbReference>
<accession>A0A261UZ68</accession>
<comment type="caution">
    <text evidence="12">The sequence shown here is derived from an EMBL/GenBank/DDBJ whole genome shotgun (WGS) entry which is preliminary data.</text>
</comment>
<gene>
    <name evidence="12" type="ORF">CAL28_05725</name>
</gene>
<dbReference type="InterPro" id="IPR036097">
    <property type="entry name" value="HisK_dim/P_sf"/>
</dbReference>
<dbReference type="PANTHER" id="PTHR44936:SF10">
    <property type="entry name" value="SENSOR PROTEIN RSTB"/>
    <property type="match status" value="1"/>
</dbReference>
<dbReference type="GO" id="GO:0000155">
    <property type="term" value="F:phosphorelay sensor kinase activity"/>
    <property type="evidence" value="ECO:0007669"/>
    <property type="project" value="InterPro"/>
</dbReference>
<dbReference type="GO" id="GO:0005524">
    <property type="term" value="F:ATP binding"/>
    <property type="evidence" value="ECO:0007669"/>
    <property type="project" value="UniProtKB-KW"/>
</dbReference>
<evidence type="ECO:0000256" key="6">
    <source>
        <dbReference type="ARBA" id="ARBA00022741"/>
    </source>
</evidence>
<name>A0A261UZ68_9BORD</name>
<dbReference type="Proteomes" id="UP000215767">
    <property type="component" value="Unassembled WGS sequence"/>
</dbReference>
<dbReference type="InterPro" id="IPR003660">
    <property type="entry name" value="HAMP_dom"/>
</dbReference>
<dbReference type="SMART" id="SM00304">
    <property type="entry name" value="HAMP"/>
    <property type="match status" value="1"/>
</dbReference>
<dbReference type="PROSITE" id="PS50109">
    <property type="entry name" value="HIS_KIN"/>
    <property type="match status" value="1"/>
</dbReference>
<dbReference type="SMART" id="SM00387">
    <property type="entry name" value="HATPase_c"/>
    <property type="match status" value="1"/>
</dbReference>
<keyword evidence="9" id="KW-0812">Transmembrane</keyword>
<keyword evidence="6" id="KW-0547">Nucleotide-binding</keyword>
<evidence type="ECO:0000256" key="8">
    <source>
        <dbReference type="ARBA" id="ARBA00022840"/>
    </source>
</evidence>
<dbReference type="CDD" id="cd00075">
    <property type="entry name" value="HATPase"/>
    <property type="match status" value="1"/>
</dbReference>
<evidence type="ECO:0000256" key="1">
    <source>
        <dbReference type="ARBA" id="ARBA00000085"/>
    </source>
</evidence>
<feature type="transmembrane region" description="Helical" evidence="9">
    <location>
        <begin position="212"/>
        <end position="234"/>
    </location>
</feature>
<evidence type="ECO:0000313" key="13">
    <source>
        <dbReference type="Proteomes" id="UP000215767"/>
    </source>
</evidence>
<evidence type="ECO:0000313" key="12">
    <source>
        <dbReference type="EMBL" id="OZI67184.1"/>
    </source>
</evidence>
<dbReference type="AlphaFoldDB" id="A0A261UZ68"/>
<organism evidence="12 13">
    <name type="scientific">Bordetella genomosp. 11</name>
    <dbReference type="NCBI Taxonomy" id="1416808"/>
    <lineage>
        <taxon>Bacteria</taxon>
        <taxon>Pseudomonadati</taxon>
        <taxon>Pseudomonadota</taxon>
        <taxon>Betaproteobacteria</taxon>
        <taxon>Burkholderiales</taxon>
        <taxon>Alcaligenaceae</taxon>
        <taxon>Bordetella</taxon>
    </lineage>
</organism>
<evidence type="ECO:0000256" key="2">
    <source>
        <dbReference type="ARBA" id="ARBA00004370"/>
    </source>
</evidence>
<dbReference type="EC" id="2.7.13.3" evidence="3"/>
<dbReference type="Gene3D" id="3.30.565.10">
    <property type="entry name" value="Histidine kinase-like ATPase, C-terminal domain"/>
    <property type="match status" value="1"/>
</dbReference>
<comment type="catalytic activity">
    <reaction evidence="1">
        <text>ATP + protein L-histidine = ADP + protein N-phospho-L-histidine.</text>
        <dbReference type="EC" id="2.7.13.3"/>
    </reaction>
</comment>
<evidence type="ECO:0000259" key="10">
    <source>
        <dbReference type="PROSITE" id="PS50109"/>
    </source>
</evidence>
<evidence type="ECO:0000259" key="11">
    <source>
        <dbReference type="PROSITE" id="PS50885"/>
    </source>
</evidence>
<keyword evidence="13" id="KW-1185">Reference proteome</keyword>
<keyword evidence="5" id="KW-0808">Transferase</keyword>
<dbReference type="Gene3D" id="1.10.8.500">
    <property type="entry name" value="HAMP domain in histidine kinase"/>
    <property type="match status" value="1"/>
</dbReference>
<dbReference type="InterPro" id="IPR004358">
    <property type="entry name" value="Sig_transdc_His_kin-like_C"/>
</dbReference>
<dbReference type="CDD" id="cd06225">
    <property type="entry name" value="HAMP"/>
    <property type="match status" value="1"/>
</dbReference>
<dbReference type="InterPro" id="IPR050980">
    <property type="entry name" value="2C_sensor_his_kinase"/>
</dbReference>
<dbReference type="PROSITE" id="PS50885">
    <property type="entry name" value="HAMP"/>
    <property type="match status" value="1"/>
</dbReference>
<dbReference type="Gene3D" id="1.10.287.130">
    <property type="match status" value="1"/>
</dbReference>
<dbReference type="OrthoDB" id="9804645at2"/>
<evidence type="ECO:0000256" key="5">
    <source>
        <dbReference type="ARBA" id="ARBA00022679"/>
    </source>
</evidence>
<evidence type="ECO:0000256" key="7">
    <source>
        <dbReference type="ARBA" id="ARBA00022777"/>
    </source>
</evidence>
<dbReference type="PANTHER" id="PTHR44936">
    <property type="entry name" value="SENSOR PROTEIN CREC"/>
    <property type="match status" value="1"/>
</dbReference>
<protein>
    <recommendedName>
        <fullName evidence="3">histidine kinase</fullName>
        <ecNumber evidence="3">2.7.13.3</ecNumber>
    </recommendedName>
</protein>
<dbReference type="GO" id="GO:0005886">
    <property type="term" value="C:plasma membrane"/>
    <property type="evidence" value="ECO:0007669"/>
    <property type="project" value="TreeGrafter"/>
</dbReference>
<dbReference type="SUPFAM" id="SSF158472">
    <property type="entry name" value="HAMP domain-like"/>
    <property type="match status" value="1"/>
</dbReference>
<dbReference type="Pfam" id="PF02518">
    <property type="entry name" value="HATPase_c"/>
    <property type="match status" value="1"/>
</dbReference>
<comment type="subcellular location">
    <subcellularLocation>
        <location evidence="2">Membrane</location>
    </subcellularLocation>
</comment>
<dbReference type="InterPro" id="IPR005467">
    <property type="entry name" value="His_kinase_dom"/>
</dbReference>
<proteinExistence type="predicted"/>
<dbReference type="EMBL" id="NEVS01000001">
    <property type="protein sequence ID" value="OZI67184.1"/>
    <property type="molecule type" value="Genomic_DNA"/>
</dbReference>
<dbReference type="InterPro" id="IPR003594">
    <property type="entry name" value="HATPase_dom"/>
</dbReference>
<feature type="domain" description="Histidine kinase" evidence="10">
    <location>
        <begin position="295"/>
        <end position="497"/>
    </location>
</feature>
<dbReference type="SUPFAM" id="SSF55874">
    <property type="entry name" value="ATPase domain of HSP90 chaperone/DNA topoisomerase II/histidine kinase"/>
    <property type="match status" value="1"/>
</dbReference>
<keyword evidence="7" id="KW-0418">Kinase</keyword>
<evidence type="ECO:0000256" key="9">
    <source>
        <dbReference type="SAM" id="Phobius"/>
    </source>
</evidence>
<dbReference type="InterPro" id="IPR036890">
    <property type="entry name" value="HATPase_C_sf"/>
</dbReference>
<keyword evidence="9" id="KW-1133">Transmembrane helix</keyword>
<keyword evidence="8" id="KW-0067">ATP-binding</keyword>
<sequence length="497" mass="54419">MGHRLPILAVTRFSPRSLLPHSLRTRLILLVLGCMLLAQAGTLAVGSHYRQRFIDDVVMDYIVTTIRTLRAAVSEVPAEDRAGFVRDASGGQWHLWARTLPAEAQLARFHGGGLPPPPLRDGVSAADRDARMAEIREYRRNRPDGEDNDIRRDLRGLVHQLNNRLNDGTRVALSRGPRPEVFISLAPNPSSEDAPQLREWLVIPLDRLDPPLATPIVITWLATFGVVLILAGGFSWHITRPITRLAEAADKLAAGQPQRVVPSGPHETRVLGERFNAMLNALQESESVRRTLLAGLPHDLKAPLSRMWLRIEMSDDAVLTEGLRKDLQDMQYMVDQFIGFVRGTDPAGYRYAPVPLAEWLTERVQGWKGAGSPVELRIDSDQPMTVQGDAVALARLLDNLIGNALHHGAPPVEVSLAERDGMAVLCVADHGKGIPADRRSEALRPFARLDDARTRTGNVGLGLALVEAITRAHGGTLTLGTAASGGLRVEIALPLRN</sequence>
<dbReference type="Pfam" id="PF00672">
    <property type="entry name" value="HAMP"/>
    <property type="match status" value="1"/>
</dbReference>
<evidence type="ECO:0000256" key="4">
    <source>
        <dbReference type="ARBA" id="ARBA00022553"/>
    </source>
</evidence>
<keyword evidence="4" id="KW-0597">Phosphoprotein</keyword>
<evidence type="ECO:0000256" key="3">
    <source>
        <dbReference type="ARBA" id="ARBA00012438"/>
    </source>
</evidence>
<dbReference type="SUPFAM" id="SSF47384">
    <property type="entry name" value="Homodimeric domain of signal transducing histidine kinase"/>
    <property type="match status" value="1"/>
</dbReference>
<feature type="domain" description="HAMP" evidence="11">
    <location>
        <begin position="236"/>
        <end position="287"/>
    </location>
</feature>